<dbReference type="Proteomes" id="UP000184612">
    <property type="component" value="Unassembled WGS sequence"/>
</dbReference>
<dbReference type="InterPro" id="IPR035929">
    <property type="entry name" value="CoaB-like_sf"/>
</dbReference>
<keyword evidence="3" id="KW-1185">Reference proteome</keyword>
<proteinExistence type="predicted"/>
<evidence type="ECO:0000313" key="2">
    <source>
        <dbReference type="EMBL" id="SHO47671.1"/>
    </source>
</evidence>
<protein>
    <submittedName>
        <fullName evidence="2">Phosphopantothenate-cysteine ligase</fullName>
    </submittedName>
</protein>
<evidence type="ECO:0000259" key="1">
    <source>
        <dbReference type="Pfam" id="PF04127"/>
    </source>
</evidence>
<dbReference type="Pfam" id="PF04127">
    <property type="entry name" value="DFP"/>
    <property type="match status" value="2"/>
</dbReference>
<gene>
    <name evidence="2" type="ORF">SAMN02745217_01616</name>
</gene>
<keyword evidence="2" id="KW-0436">Ligase</keyword>
<sequence>MKILITAGGTTEPIDSVRSITNTSTGKLGSLTADAYGKLTDITKIYYVCGKSSILPQTEKAEVIFVDTVASLELAVSNILRTETVEIIIHSMAVSDYRVKAVTSAAMLADNLGFQLNSTISGEEQISEESIVSLFSGRETILSSEGKIRSNIKNLIICMEQTPKIISLYHTIAPQALLVGFKLLDNVPLKELLDTAFRLLQDNQCRFVLANDLQDISEEQHIGYLVDESRNYTKCATKKEIAEQIVRNTMIKKGYGYLYERDITGDYRKHSGI</sequence>
<evidence type="ECO:0000313" key="3">
    <source>
        <dbReference type="Proteomes" id="UP000184612"/>
    </source>
</evidence>
<accession>A0A1M7Y5D7</accession>
<feature type="domain" description="DNA/pantothenate metabolism flavoprotein C-terminal" evidence="1">
    <location>
        <begin position="2"/>
        <end position="105"/>
    </location>
</feature>
<dbReference type="RefSeq" id="WP_073588314.1">
    <property type="nucleotide sequence ID" value="NZ_FRFD01000004.1"/>
</dbReference>
<dbReference type="GO" id="GO:0016874">
    <property type="term" value="F:ligase activity"/>
    <property type="evidence" value="ECO:0007669"/>
    <property type="project" value="UniProtKB-KW"/>
</dbReference>
<dbReference type="GO" id="GO:0015937">
    <property type="term" value="P:coenzyme A biosynthetic process"/>
    <property type="evidence" value="ECO:0007669"/>
    <property type="project" value="UniProtKB-ARBA"/>
</dbReference>
<dbReference type="EMBL" id="FRFD01000004">
    <property type="protein sequence ID" value="SHO47671.1"/>
    <property type="molecule type" value="Genomic_DNA"/>
</dbReference>
<dbReference type="InterPro" id="IPR007085">
    <property type="entry name" value="DNA/pantothenate-metab_flavo_C"/>
</dbReference>
<dbReference type="SUPFAM" id="SSF102645">
    <property type="entry name" value="CoaB-like"/>
    <property type="match status" value="1"/>
</dbReference>
<name>A0A1M7Y5D7_9FIRM</name>
<reference evidence="2 3" key="1">
    <citation type="submission" date="2016-12" db="EMBL/GenBank/DDBJ databases">
        <authorList>
            <person name="Song W.-J."/>
            <person name="Kurnit D.M."/>
        </authorList>
    </citation>
    <scope>NUCLEOTIDE SEQUENCE [LARGE SCALE GENOMIC DNA]</scope>
    <source>
        <strain evidence="2 3">DSM 12503</strain>
    </source>
</reference>
<dbReference type="Gene3D" id="3.40.50.10300">
    <property type="entry name" value="CoaB-like"/>
    <property type="match status" value="1"/>
</dbReference>
<dbReference type="AlphaFoldDB" id="A0A1M7Y5D7"/>
<organism evidence="2 3">
    <name type="scientific">Anaerocolumna xylanovorans DSM 12503</name>
    <dbReference type="NCBI Taxonomy" id="1121345"/>
    <lineage>
        <taxon>Bacteria</taxon>
        <taxon>Bacillati</taxon>
        <taxon>Bacillota</taxon>
        <taxon>Clostridia</taxon>
        <taxon>Lachnospirales</taxon>
        <taxon>Lachnospiraceae</taxon>
        <taxon>Anaerocolumna</taxon>
    </lineage>
</organism>
<dbReference type="OrthoDB" id="9802554at2"/>
<feature type="domain" description="DNA/pantothenate metabolism flavoprotein C-terminal" evidence="1">
    <location>
        <begin position="144"/>
        <end position="248"/>
    </location>
</feature>
<dbReference type="STRING" id="1121345.SAMN02745217_01616"/>